<evidence type="ECO:0000313" key="5">
    <source>
        <dbReference type="EMBL" id="RKS85713.1"/>
    </source>
</evidence>
<dbReference type="GO" id="GO:0003677">
    <property type="term" value="F:DNA binding"/>
    <property type="evidence" value="ECO:0007669"/>
    <property type="project" value="UniProtKB-KW"/>
</dbReference>
<sequence>MSRNPTLRQKTINQFIDCLEKNILTFPLPALITLADMFNVSRTTMRAVLAHLLSTGVLQQNGEQFCLQRKPTGQDKVNCIFEERFVQDQKFEHYFYHLINSHKLLPGDRFDEIQIAKDAKVSPIVVREFLLRFLHYGLINHYEKGKWELVIVGKDYAEKLYEFRSILEIFALRSFMAQTETHINWTKAKELLQKHKNLQQSIQTDFLLFSGLDRDFHQLILSSNNNPFFVQSFDLISVIFHFHYQWENSDLKQRNSVAVSEHIAVLSAMLQKDETKAIAALCKHLNTAKISMRESIDRSLKIKDR</sequence>
<keyword evidence="3" id="KW-0804">Transcription</keyword>
<dbReference type="OrthoDB" id="9799812at2"/>
<dbReference type="RefSeq" id="WP_121144811.1">
    <property type="nucleotide sequence ID" value="NZ_RBWY01000002.1"/>
</dbReference>
<dbReference type="InterPro" id="IPR011711">
    <property type="entry name" value="GntR_C"/>
</dbReference>
<feature type="domain" description="GntR C-terminal" evidence="4">
    <location>
        <begin position="159"/>
        <end position="287"/>
    </location>
</feature>
<reference evidence="5 6" key="1">
    <citation type="submission" date="2018-10" db="EMBL/GenBank/DDBJ databases">
        <title>Genomic Encyclopedia of Type Strains, Phase IV (KMG-IV): sequencing the most valuable type-strain genomes for metagenomic binning, comparative biology and taxonomic classification.</title>
        <authorList>
            <person name="Goeker M."/>
        </authorList>
    </citation>
    <scope>NUCLEOTIDE SEQUENCE [LARGE SCALE GENOMIC DNA]</scope>
    <source>
        <strain evidence="5 6">DSM 22228</strain>
    </source>
</reference>
<dbReference type="PANTHER" id="PTHR43537:SF51">
    <property type="entry name" value="HTH-TYPE TRANSCRIPTIONAL REGULATOR LGOR-RELATED"/>
    <property type="match status" value="1"/>
</dbReference>
<proteinExistence type="predicted"/>
<dbReference type="EMBL" id="RBWY01000002">
    <property type="protein sequence ID" value="RKS85713.1"/>
    <property type="molecule type" value="Genomic_DNA"/>
</dbReference>
<gene>
    <name evidence="5" type="ORF">DES39_1123</name>
</gene>
<dbReference type="InterPro" id="IPR036390">
    <property type="entry name" value="WH_DNA-bd_sf"/>
</dbReference>
<dbReference type="SUPFAM" id="SSF48008">
    <property type="entry name" value="GntR ligand-binding domain-like"/>
    <property type="match status" value="1"/>
</dbReference>
<dbReference type="SMART" id="SM00895">
    <property type="entry name" value="FCD"/>
    <property type="match status" value="1"/>
</dbReference>
<comment type="caution">
    <text evidence="5">The sequence shown here is derived from an EMBL/GenBank/DDBJ whole genome shotgun (WGS) entry which is preliminary data.</text>
</comment>
<name>A0A495RE08_9GAMM</name>
<dbReference type="SUPFAM" id="SSF46785">
    <property type="entry name" value="Winged helix' DNA-binding domain"/>
    <property type="match status" value="1"/>
</dbReference>
<evidence type="ECO:0000313" key="6">
    <source>
        <dbReference type="Proteomes" id="UP000278542"/>
    </source>
</evidence>
<accession>A0A495RE08</accession>
<dbReference type="Gene3D" id="1.20.120.530">
    <property type="entry name" value="GntR ligand-binding domain-like"/>
    <property type="match status" value="1"/>
</dbReference>
<keyword evidence="2" id="KW-0238">DNA-binding</keyword>
<keyword evidence="6" id="KW-1185">Reference proteome</keyword>
<evidence type="ECO:0000259" key="4">
    <source>
        <dbReference type="SMART" id="SM00895"/>
    </source>
</evidence>
<evidence type="ECO:0000256" key="3">
    <source>
        <dbReference type="ARBA" id="ARBA00023163"/>
    </source>
</evidence>
<dbReference type="InterPro" id="IPR008920">
    <property type="entry name" value="TF_FadR/GntR_C"/>
</dbReference>
<organism evidence="5 6">
    <name type="scientific">Orbus hercynius</name>
    <dbReference type="NCBI Taxonomy" id="593135"/>
    <lineage>
        <taxon>Bacteria</taxon>
        <taxon>Pseudomonadati</taxon>
        <taxon>Pseudomonadota</taxon>
        <taxon>Gammaproteobacteria</taxon>
        <taxon>Orbales</taxon>
        <taxon>Orbaceae</taxon>
        <taxon>Orbus</taxon>
    </lineage>
</organism>
<dbReference type="Pfam" id="PF07729">
    <property type="entry name" value="FCD"/>
    <property type="match status" value="1"/>
</dbReference>
<evidence type="ECO:0000256" key="1">
    <source>
        <dbReference type="ARBA" id="ARBA00023015"/>
    </source>
</evidence>
<keyword evidence="1" id="KW-0805">Transcription regulation</keyword>
<dbReference type="AlphaFoldDB" id="A0A495RE08"/>
<dbReference type="PANTHER" id="PTHR43537">
    <property type="entry name" value="TRANSCRIPTIONAL REGULATOR, GNTR FAMILY"/>
    <property type="match status" value="1"/>
</dbReference>
<evidence type="ECO:0000256" key="2">
    <source>
        <dbReference type="ARBA" id="ARBA00023125"/>
    </source>
</evidence>
<protein>
    <submittedName>
        <fullName evidence="5">GntR family transcriptional regulator</fullName>
    </submittedName>
</protein>
<dbReference type="Proteomes" id="UP000278542">
    <property type="component" value="Unassembled WGS sequence"/>
</dbReference>